<evidence type="ECO:0000256" key="2">
    <source>
        <dbReference type="ARBA" id="ARBA00022741"/>
    </source>
</evidence>
<dbReference type="PANTHER" id="PTHR36766">
    <property type="entry name" value="PLANT BROAD-SPECTRUM MILDEW RESISTANCE PROTEIN RPW8"/>
    <property type="match status" value="1"/>
</dbReference>
<dbReference type="InterPro" id="IPR041118">
    <property type="entry name" value="Rx_N"/>
</dbReference>
<dbReference type="SUPFAM" id="SSF52058">
    <property type="entry name" value="L domain-like"/>
    <property type="match status" value="1"/>
</dbReference>
<proteinExistence type="predicted"/>
<dbReference type="EMBL" id="OX451738">
    <property type="protein sequence ID" value="CAI8602754.1"/>
    <property type="molecule type" value="Genomic_DNA"/>
</dbReference>
<evidence type="ECO:0000256" key="1">
    <source>
        <dbReference type="ARBA" id="ARBA00022737"/>
    </source>
</evidence>
<dbReference type="InterPro" id="IPR038005">
    <property type="entry name" value="RX-like_CC"/>
</dbReference>
<dbReference type="SUPFAM" id="SSF52540">
    <property type="entry name" value="P-loop containing nucleoside triphosphate hydrolases"/>
    <property type="match status" value="1"/>
</dbReference>
<dbReference type="Gene3D" id="1.20.5.4130">
    <property type="match status" value="1"/>
</dbReference>
<dbReference type="GO" id="GO:0006952">
    <property type="term" value="P:defense response"/>
    <property type="evidence" value="ECO:0007669"/>
    <property type="project" value="UniProtKB-KW"/>
</dbReference>
<dbReference type="PANTHER" id="PTHR36766:SF61">
    <property type="entry name" value="NB-ARC DOMAIN DISEASE RESISTANCE PROTEIN"/>
    <property type="match status" value="1"/>
</dbReference>
<keyword evidence="1" id="KW-0677">Repeat</keyword>
<dbReference type="GO" id="GO:0043531">
    <property type="term" value="F:ADP binding"/>
    <property type="evidence" value="ECO:0007669"/>
    <property type="project" value="InterPro"/>
</dbReference>
<evidence type="ECO:0000259" key="8">
    <source>
        <dbReference type="Pfam" id="PF23598"/>
    </source>
</evidence>
<evidence type="ECO:0000313" key="9">
    <source>
        <dbReference type="EMBL" id="CAI8602754.1"/>
    </source>
</evidence>
<evidence type="ECO:0000259" key="6">
    <source>
        <dbReference type="Pfam" id="PF18052"/>
    </source>
</evidence>
<dbReference type="Pfam" id="PF23598">
    <property type="entry name" value="LRR_14"/>
    <property type="match status" value="1"/>
</dbReference>
<keyword evidence="10" id="KW-1185">Reference proteome</keyword>
<feature type="domain" description="Disease resistance N-terminal" evidence="6">
    <location>
        <begin position="11"/>
        <end position="96"/>
    </location>
</feature>
<feature type="domain" description="Disease resistance protein winged helix" evidence="7">
    <location>
        <begin position="435"/>
        <end position="505"/>
    </location>
</feature>
<dbReference type="Gene3D" id="3.40.50.300">
    <property type="entry name" value="P-loop containing nucleotide triphosphate hydrolases"/>
    <property type="match status" value="1"/>
</dbReference>
<dbReference type="Gene3D" id="1.10.10.10">
    <property type="entry name" value="Winged helix-like DNA-binding domain superfamily/Winged helix DNA-binding domain"/>
    <property type="match status" value="1"/>
</dbReference>
<dbReference type="Pfam" id="PF18052">
    <property type="entry name" value="Rx_N"/>
    <property type="match status" value="1"/>
</dbReference>
<sequence>MAESLVFSLAESFISKLASRAVEETSLALGVYNHLREIKDTVSLIKAVLLDADQKQRHNHELREWLRQIKHVFSNAEDVIDDFECEALRKRVVNSSGTVTRKVRRFFSSSNPLVYRLKMAHNIKHIKERFDKVASDRVKFGLQINDSDNRLVKRRELTHSHVVDSDVIGRDYDKQKIIDLLLQGDKGVSVIPIVGIGGLGKTTLAKAVFNDKSVDESFSLKIWVCVSDDFELEHLLVKILNSASVSDSATNLTHKENFRNLDIEQLQHHLRNTVGGKKILLVLDDVWNEDRVKWVELNNLIQFGDDGSKVLVTTRSHAIAKMMSTNTTYILQGLSSKDSLSVFVYWAFKDGEDTNYPELMKIGKEIVQKCGGIPLALRTLGSSLFLKIDIQEWKFVRDNEIWSLPQKEDTILPAIKLSYDQLPSYLKQCFSCFCLFEKDFHFLNIHLTGFWEALGFLPSPNRGESVEDVSNRILHELWSRSFLQDFVVLGSSCKFKLHDLVHDLALYVAKHEFQLVKFHNENVLENVLHLSFFENDLLGPTPMPTRLRTIVFPIEANNEAFLNTLTSRCKFLRILKLTDSTYESLPGSIGKLKHLRYLNLARNKELKSLPNSICKLQNLITLKLGGCTKLEILPNGIGNLISLRQLSITTKQSNFPNKEISKLANLESLSISSCDNLESLFQGIQLPRLKFLNISLCENLKSLPLHAIVNLETLLIDNCNKLNLSFDHDNEISNLRSKLLCLDSLPQLVSSIPQWLRGCANTLHTLKIDNCENLYKLHEWSLTLVCLNILVIRNCSKLVSLTDDTCFLPNLEVLGIVGSPELLGRYQPGVGCDWHKISHIKQVYIE</sequence>
<dbReference type="GO" id="GO:0005524">
    <property type="term" value="F:ATP binding"/>
    <property type="evidence" value="ECO:0007669"/>
    <property type="project" value="UniProtKB-KW"/>
</dbReference>
<gene>
    <name evidence="9" type="ORF">VFH_III055520</name>
</gene>
<protein>
    <submittedName>
        <fullName evidence="9">Uncharacterized protein</fullName>
    </submittedName>
</protein>
<organism evidence="9 10">
    <name type="scientific">Vicia faba</name>
    <name type="common">Broad bean</name>
    <name type="synonym">Faba vulgaris</name>
    <dbReference type="NCBI Taxonomy" id="3906"/>
    <lineage>
        <taxon>Eukaryota</taxon>
        <taxon>Viridiplantae</taxon>
        <taxon>Streptophyta</taxon>
        <taxon>Embryophyta</taxon>
        <taxon>Tracheophyta</taxon>
        <taxon>Spermatophyta</taxon>
        <taxon>Magnoliopsida</taxon>
        <taxon>eudicotyledons</taxon>
        <taxon>Gunneridae</taxon>
        <taxon>Pentapetalae</taxon>
        <taxon>rosids</taxon>
        <taxon>fabids</taxon>
        <taxon>Fabales</taxon>
        <taxon>Fabaceae</taxon>
        <taxon>Papilionoideae</taxon>
        <taxon>50 kb inversion clade</taxon>
        <taxon>NPAAA clade</taxon>
        <taxon>Hologalegina</taxon>
        <taxon>IRL clade</taxon>
        <taxon>Fabeae</taxon>
        <taxon>Vicia</taxon>
    </lineage>
</organism>
<reference evidence="9 10" key="1">
    <citation type="submission" date="2023-01" db="EMBL/GenBank/DDBJ databases">
        <authorList>
            <person name="Kreplak J."/>
        </authorList>
    </citation>
    <scope>NUCLEOTIDE SEQUENCE [LARGE SCALE GENOMIC DNA]</scope>
</reference>
<dbReference type="FunFam" id="3.40.50.300:FF:001091">
    <property type="entry name" value="Probable disease resistance protein At1g61300"/>
    <property type="match status" value="1"/>
</dbReference>
<dbReference type="InterPro" id="IPR027417">
    <property type="entry name" value="P-loop_NTPase"/>
</dbReference>
<dbReference type="InterPro" id="IPR036388">
    <property type="entry name" value="WH-like_DNA-bd_sf"/>
</dbReference>
<keyword evidence="4" id="KW-0067">ATP-binding</keyword>
<accession>A0AAV1A088</accession>
<evidence type="ECO:0000313" key="10">
    <source>
        <dbReference type="Proteomes" id="UP001157006"/>
    </source>
</evidence>
<evidence type="ECO:0000256" key="3">
    <source>
        <dbReference type="ARBA" id="ARBA00022821"/>
    </source>
</evidence>
<feature type="domain" description="Disease resistance R13L4/SHOC-2-like LRR" evidence="8">
    <location>
        <begin position="567"/>
        <end position="769"/>
    </location>
</feature>
<name>A0AAV1A088_VICFA</name>
<evidence type="ECO:0000256" key="4">
    <source>
        <dbReference type="ARBA" id="ARBA00022840"/>
    </source>
</evidence>
<dbReference type="CDD" id="cd14798">
    <property type="entry name" value="RX-CC_like"/>
    <property type="match status" value="1"/>
</dbReference>
<dbReference type="Proteomes" id="UP001157006">
    <property type="component" value="Chromosome 3"/>
</dbReference>
<dbReference type="AlphaFoldDB" id="A0AAV1A088"/>
<evidence type="ECO:0000259" key="7">
    <source>
        <dbReference type="Pfam" id="PF23559"/>
    </source>
</evidence>
<dbReference type="GO" id="GO:0051707">
    <property type="term" value="P:response to other organism"/>
    <property type="evidence" value="ECO:0007669"/>
    <property type="project" value="UniProtKB-ARBA"/>
</dbReference>
<dbReference type="InterPro" id="IPR002182">
    <property type="entry name" value="NB-ARC"/>
</dbReference>
<evidence type="ECO:0000259" key="5">
    <source>
        <dbReference type="Pfam" id="PF00931"/>
    </source>
</evidence>
<dbReference type="Pfam" id="PF23559">
    <property type="entry name" value="WHD_DRP"/>
    <property type="match status" value="1"/>
</dbReference>
<feature type="domain" description="NB-ARC" evidence="5">
    <location>
        <begin position="171"/>
        <end position="349"/>
    </location>
</feature>
<keyword evidence="3" id="KW-0611">Plant defense</keyword>
<dbReference type="InterPro" id="IPR055414">
    <property type="entry name" value="LRR_R13L4/SHOC2-like"/>
</dbReference>
<dbReference type="PRINTS" id="PR00364">
    <property type="entry name" value="DISEASERSIST"/>
</dbReference>
<keyword evidence="2" id="KW-0547">Nucleotide-binding</keyword>
<dbReference type="InterPro" id="IPR058922">
    <property type="entry name" value="WHD_DRP"/>
</dbReference>
<dbReference type="Gene3D" id="3.80.10.10">
    <property type="entry name" value="Ribonuclease Inhibitor"/>
    <property type="match status" value="1"/>
</dbReference>
<dbReference type="InterPro" id="IPR032675">
    <property type="entry name" value="LRR_dom_sf"/>
</dbReference>
<dbReference type="Pfam" id="PF00931">
    <property type="entry name" value="NB-ARC"/>
    <property type="match status" value="1"/>
</dbReference>